<comment type="caution">
    <text evidence="1">The sequence shown here is derived from an EMBL/GenBank/DDBJ whole genome shotgun (WGS) entry which is preliminary data.</text>
</comment>
<dbReference type="EMBL" id="JAPFFF010000013">
    <property type="protein sequence ID" value="KAK8871764.1"/>
    <property type="molecule type" value="Genomic_DNA"/>
</dbReference>
<reference evidence="1 2" key="1">
    <citation type="submission" date="2024-04" db="EMBL/GenBank/DDBJ databases">
        <title>Tritrichomonas musculus Genome.</title>
        <authorList>
            <person name="Alves-Ferreira E."/>
            <person name="Grigg M."/>
            <person name="Lorenzi H."/>
            <person name="Galac M."/>
        </authorList>
    </citation>
    <scope>NUCLEOTIDE SEQUENCE [LARGE SCALE GENOMIC DNA]</scope>
    <source>
        <strain evidence="1 2">EAF2021</strain>
    </source>
</reference>
<gene>
    <name evidence="1" type="ORF">M9Y10_007505</name>
</gene>
<evidence type="ECO:0000313" key="2">
    <source>
        <dbReference type="Proteomes" id="UP001470230"/>
    </source>
</evidence>
<name>A0ABR2J1R0_9EUKA</name>
<accession>A0ABR2J1R0</accession>
<protein>
    <submittedName>
        <fullName evidence="1">Uncharacterized protein</fullName>
    </submittedName>
</protein>
<keyword evidence="2" id="KW-1185">Reference proteome</keyword>
<evidence type="ECO:0000313" key="1">
    <source>
        <dbReference type="EMBL" id="KAK8871764.1"/>
    </source>
</evidence>
<proteinExistence type="predicted"/>
<dbReference type="Proteomes" id="UP001470230">
    <property type="component" value="Unassembled WGS sequence"/>
</dbReference>
<sequence length="229" mass="26787">MENQNSKRNYIRRKKTYNKSCTLVRQTLELINLVKNTKMPPIELDQLAKQHADRVEAVCWDPRTKISDDLYQQLVIKKTRELCTLLINKYAPQVNTINLLIKMHGTKLLQTKIADNQSNIISDSSTNPLPLPVFKIDDTNNSPVNIIIKENDKKEDNENDTENKPFQLTEDFQIIQPPRPESPFNCPNLFIHEPEKDPMKNEFDMLHQPTETNQFYQNFSIDFPFPLTM</sequence>
<organism evidence="1 2">
    <name type="scientific">Tritrichomonas musculus</name>
    <dbReference type="NCBI Taxonomy" id="1915356"/>
    <lineage>
        <taxon>Eukaryota</taxon>
        <taxon>Metamonada</taxon>
        <taxon>Parabasalia</taxon>
        <taxon>Tritrichomonadida</taxon>
        <taxon>Tritrichomonadidae</taxon>
        <taxon>Tritrichomonas</taxon>
    </lineage>
</organism>